<keyword evidence="4" id="KW-1185">Reference proteome</keyword>
<comment type="caution">
    <text evidence="3">The sequence shown here is derived from an EMBL/GenBank/DDBJ whole genome shotgun (WGS) entry which is preliminary data.</text>
</comment>
<feature type="transmembrane region" description="Helical" evidence="2">
    <location>
        <begin position="117"/>
        <end position="138"/>
    </location>
</feature>
<organism evidence="3 4">
    <name type="scientific">Melipona bicolor</name>
    <dbReference type="NCBI Taxonomy" id="60889"/>
    <lineage>
        <taxon>Eukaryota</taxon>
        <taxon>Metazoa</taxon>
        <taxon>Ecdysozoa</taxon>
        <taxon>Arthropoda</taxon>
        <taxon>Hexapoda</taxon>
        <taxon>Insecta</taxon>
        <taxon>Pterygota</taxon>
        <taxon>Neoptera</taxon>
        <taxon>Endopterygota</taxon>
        <taxon>Hymenoptera</taxon>
        <taxon>Apocrita</taxon>
        <taxon>Aculeata</taxon>
        <taxon>Apoidea</taxon>
        <taxon>Anthophila</taxon>
        <taxon>Apidae</taxon>
        <taxon>Melipona</taxon>
    </lineage>
</organism>
<reference evidence="3" key="1">
    <citation type="submission" date="2021-10" db="EMBL/GenBank/DDBJ databases">
        <title>Melipona bicolor Genome sequencing and assembly.</title>
        <authorList>
            <person name="Araujo N.S."/>
            <person name="Arias M.C."/>
        </authorList>
    </citation>
    <scope>NUCLEOTIDE SEQUENCE</scope>
    <source>
        <strain evidence="3">USP_2M_L1-L4_2017</strain>
        <tissue evidence="3">Whole body</tissue>
    </source>
</reference>
<evidence type="ECO:0000256" key="2">
    <source>
        <dbReference type="SAM" id="Phobius"/>
    </source>
</evidence>
<sequence length="177" mass="21240">MKKYNNSEESLKSHISRDQRDDPFYLFLLRFLSHLALFFSEFQLKEKQSSRTRADFLRDEIQSVSSLLTIKWLFAFPPSLHFLIPFLSPLLTLLRSRTDSFIIRTDKRKYHAGSHSLTHSLILSLAFTFCFVFVHSYLSRDRRTDWKNRKTKRKEEKKKNEVQHLSYIPHPQPQKFT</sequence>
<evidence type="ECO:0000313" key="3">
    <source>
        <dbReference type="EMBL" id="KAK1136745.1"/>
    </source>
</evidence>
<dbReference type="EMBL" id="JAHYIQ010000001">
    <property type="protein sequence ID" value="KAK1136745.1"/>
    <property type="molecule type" value="Genomic_DNA"/>
</dbReference>
<keyword evidence="2" id="KW-1133">Transmembrane helix</keyword>
<feature type="compositionally biased region" description="Basic and acidic residues" evidence="1">
    <location>
        <begin position="145"/>
        <end position="162"/>
    </location>
</feature>
<feature type="region of interest" description="Disordered" evidence="1">
    <location>
        <begin position="145"/>
        <end position="177"/>
    </location>
</feature>
<gene>
    <name evidence="3" type="ORF">K0M31_001284</name>
</gene>
<keyword evidence="2" id="KW-0812">Transmembrane</keyword>
<evidence type="ECO:0000256" key="1">
    <source>
        <dbReference type="SAM" id="MobiDB-lite"/>
    </source>
</evidence>
<proteinExistence type="predicted"/>
<feature type="transmembrane region" description="Helical" evidence="2">
    <location>
        <begin position="64"/>
        <end position="84"/>
    </location>
</feature>
<dbReference type="AlphaFoldDB" id="A0AA40KXL6"/>
<keyword evidence="2" id="KW-0472">Membrane</keyword>
<name>A0AA40KXL6_9HYME</name>
<evidence type="ECO:0000313" key="4">
    <source>
        <dbReference type="Proteomes" id="UP001177670"/>
    </source>
</evidence>
<accession>A0AA40KXL6</accession>
<dbReference type="Proteomes" id="UP001177670">
    <property type="component" value="Unassembled WGS sequence"/>
</dbReference>
<protein>
    <submittedName>
        <fullName evidence="3">Uncharacterized protein</fullName>
    </submittedName>
</protein>